<dbReference type="Pfam" id="PF01029">
    <property type="entry name" value="NusB"/>
    <property type="match status" value="1"/>
</dbReference>
<comment type="subcellular location">
    <subcellularLocation>
        <location evidence="2">Cytoplasm</location>
    </subcellularLocation>
</comment>
<evidence type="ECO:0000256" key="2">
    <source>
        <dbReference type="ARBA" id="ARBA00004496"/>
    </source>
</evidence>
<evidence type="ECO:0000256" key="12">
    <source>
        <dbReference type="ARBA" id="ARBA00031088"/>
    </source>
</evidence>
<evidence type="ECO:0000256" key="9">
    <source>
        <dbReference type="ARBA" id="ARBA00022691"/>
    </source>
</evidence>
<dbReference type="Gene3D" id="1.10.287.730">
    <property type="entry name" value="Helix hairpin bin"/>
    <property type="match status" value="1"/>
</dbReference>
<comment type="caution">
    <text evidence="17">The sequence shown here is derived from an EMBL/GenBank/DDBJ whole genome shotgun (WGS) entry which is preliminary data.</text>
</comment>
<dbReference type="GO" id="GO:0032259">
    <property type="term" value="P:methylation"/>
    <property type="evidence" value="ECO:0007669"/>
    <property type="project" value="UniProtKB-KW"/>
</dbReference>
<feature type="active site" description="Nucleophile" evidence="14">
    <location>
        <position position="401"/>
    </location>
</feature>
<keyword evidence="18" id="KW-1185">Reference proteome</keyword>
<evidence type="ECO:0000256" key="13">
    <source>
        <dbReference type="ARBA" id="ARBA00047283"/>
    </source>
</evidence>
<dbReference type="NCBIfam" id="TIGR00563">
    <property type="entry name" value="rsmB"/>
    <property type="match status" value="1"/>
</dbReference>
<feature type="compositionally biased region" description="Polar residues" evidence="15">
    <location>
        <begin position="1"/>
        <end position="19"/>
    </location>
</feature>
<dbReference type="Gene3D" id="3.30.70.1170">
    <property type="entry name" value="Sun protein, domain 3"/>
    <property type="match status" value="1"/>
</dbReference>
<evidence type="ECO:0000256" key="10">
    <source>
        <dbReference type="ARBA" id="ARBA00022884"/>
    </source>
</evidence>
<evidence type="ECO:0000259" key="16">
    <source>
        <dbReference type="PROSITE" id="PS51686"/>
    </source>
</evidence>
<keyword evidence="5" id="KW-0963">Cytoplasm</keyword>
<evidence type="ECO:0000256" key="5">
    <source>
        <dbReference type="ARBA" id="ARBA00022490"/>
    </source>
</evidence>
<dbReference type="InterPro" id="IPR001678">
    <property type="entry name" value="MeTrfase_RsmB-F_NOP2_dom"/>
</dbReference>
<evidence type="ECO:0000256" key="4">
    <source>
        <dbReference type="ARBA" id="ARBA00012140"/>
    </source>
</evidence>
<organism evidence="17 18">
    <name type="scientific">Aromatoleum toluvorans</name>
    <dbReference type="NCBI Taxonomy" id="92002"/>
    <lineage>
        <taxon>Bacteria</taxon>
        <taxon>Pseudomonadati</taxon>
        <taxon>Pseudomonadota</taxon>
        <taxon>Betaproteobacteria</taxon>
        <taxon>Rhodocyclales</taxon>
        <taxon>Rhodocyclaceae</taxon>
        <taxon>Aromatoleum</taxon>
    </lineage>
</organism>
<dbReference type="NCBIfam" id="NF008149">
    <property type="entry name" value="PRK10901.1"/>
    <property type="match status" value="1"/>
</dbReference>
<evidence type="ECO:0000256" key="15">
    <source>
        <dbReference type="SAM" id="MobiDB-lite"/>
    </source>
</evidence>
<keyword evidence="6" id="KW-0698">rRNA processing</keyword>
<evidence type="ECO:0000313" key="18">
    <source>
        <dbReference type="Proteomes" id="UP000623795"/>
    </source>
</evidence>
<dbReference type="SUPFAM" id="SSF53335">
    <property type="entry name" value="S-adenosyl-L-methionine-dependent methyltransferases"/>
    <property type="match status" value="1"/>
</dbReference>
<dbReference type="InterPro" id="IPR023267">
    <property type="entry name" value="RCMT"/>
</dbReference>
<feature type="binding site" evidence="14">
    <location>
        <begin position="281"/>
        <end position="287"/>
    </location>
    <ligand>
        <name>S-adenosyl-L-methionine</name>
        <dbReference type="ChEBI" id="CHEBI:59789"/>
    </ligand>
</feature>
<reference evidence="17 18" key="1">
    <citation type="submission" date="2019-12" db="EMBL/GenBank/DDBJ databases">
        <title>Comparative genomics gives insights into the taxonomy of the Azoarcus-Aromatoleum group and reveals separate origins of nif in the plant-associated Azoarcus and non-plant-associated Aromatoleum sub-groups.</title>
        <authorList>
            <person name="Lafos M."/>
            <person name="Maluk M."/>
            <person name="Batista M."/>
            <person name="Junghare M."/>
            <person name="Carmona M."/>
            <person name="Faoro H."/>
            <person name="Cruz L.M."/>
            <person name="Battistoni F."/>
            <person name="De Souza E."/>
            <person name="Pedrosa F."/>
            <person name="Chen W.-M."/>
            <person name="Poole P.S."/>
            <person name="Dixon R.A."/>
            <person name="James E.K."/>
        </authorList>
    </citation>
    <scope>NUCLEOTIDE SEQUENCE [LARGE SCALE GENOMIC DNA]</scope>
    <source>
        <strain evidence="17 18">Td21</strain>
    </source>
</reference>
<dbReference type="SUPFAM" id="SSF48013">
    <property type="entry name" value="NusB-like"/>
    <property type="match status" value="1"/>
</dbReference>
<dbReference type="InterPro" id="IPR006027">
    <property type="entry name" value="NusB_RsmB_TIM44"/>
</dbReference>
<keyword evidence="9 14" id="KW-0949">S-adenosyl-L-methionine</keyword>
<dbReference type="EMBL" id="WTVN01000002">
    <property type="protein sequence ID" value="NMG42663.1"/>
    <property type="molecule type" value="Genomic_DNA"/>
</dbReference>
<evidence type="ECO:0000256" key="1">
    <source>
        <dbReference type="ARBA" id="ARBA00002724"/>
    </source>
</evidence>
<dbReference type="InterPro" id="IPR035926">
    <property type="entry name" value="NusB-like_sf"/>
</dbReference>
<keyword evidence="8 14" id="KW-0808">Transferase</keyword>
<dbReference type="PANTHER" id="PTHR22807">
    <property type="entry name" value="NOP2 YEAST -RELATED NOL1/NOP2/FMU SUN DOMAIN-CONTAINING"/>
    <property type="match status" value="1"/>
</dbReference>
<evidence type="ECO:0000256" key="7">
    <source>
        <dbReference type="ARBA" id="ARBA00022603"/>
    </source>
</evidence>
<evidence type="ECO:0000313" key="17">
    <source>
        <dbReference type="EMBL" id="NMG42663.1"/>
    </source>
</evidence>
<dbReference type="InterPro" id="IPR004573">
    <property type="entry name" value="rRNA_ssu_MeTfrase_B"/>
</dbReference>
<evidence type="ECO:0000256" key="6">
    <source>
        <dbReference type="ARBA" id="ARBA00022552"/>
    </source>
</evidence>
<evidence type="ECO:0000256" key="3">
    <source>
        <dbReference type="ARBA" id="ARBA00007494"/>
    </source>
</evidence>
<dbReference type="EC" id="2.1.1.176" evidence="4"/>
<dbReference type="Gene3D" id="1.10.940.10">
    <property type="entry name" value="NusB-like"/>
    <property type="match status" value="1"/>
</dbReference>
<name>A0ABX1PT67_9RHOO</name>
<dbReference type="InterPro" id="IPR029063">
    <property type="entry name" value="SAM-dependent_MTases_sf"/>
</dbReference>
<dbReference type="InterPro" id="IPR049560">
    <property type="entry name" value="MeTrfase_RsmB-F_NOP2_cat"/>
</dbReference>
<accession>A0ABX1PT67</accession>
<feature type="binding site" evidence="14">
    <location>
        <position position="348"/>
    </location>
    <ligand>
        <name>S-adenosyl-L-methionine</name>
        <dbReference type="ChEBI" id="CHEBI:59789"/>
    </ligand>
</feature>
<comment type="function">
    <text evidence="1">Specifically methylates the cytosine at position 967 (m5C967) of 16S rRNA.</text>
</comment>
<dbReference type="Proteomes" id="UP000623795">
    <property type="component" value="Unassembled WGS sequence"/>
</dbReference>
<keyword evidence="10 14" id="KW-0694">RNA-binding</keyword>
<feature type="domain" description="SAM-dependent MTase RsmB/NOP-type" evidence="16">
    <location>
        <begin position="193"/>
        <end position="452"/>
    </location>
</feature>
<dbReference type="InterPro" id="IPR018314">
    <property type="entry name" value="RsmB/NOL1/NOP2-like_CS"/>
</dbReference>
<dbReference type="InterPro" id="IPR054728">
    <property type="entry name" value="RsmB-like_ferredoxin"/>
</dbReference>
<protein>
    <recommendedName>
        <fullName evidence="4">16S rRNA (cytosine(967)-C(5))-methyltransferase</fullName>
        <ecNumber evidence="4">2.1.1.176</ecNumber>
    </recommendedName>
    <alternativeName>
        <fullName evidence="11">16S rRNA m5C967 methyltransferase</fullName>
    </alternativeName>
    <alternativeName>
        <fullName evidence="12">rRNA (cytosine-C(5)-)-methyltransferase RsmB</fullName>
    </alternativeName>
</protein>
<dbReference type="PROSITE" id="PS01153">
    <property type="entry name" value="NOL1_NOP2_SUN"/>
    <property type="match status" value="1"/>
</dbReference>
<dbReference type="PROSITE" id="PS51686">
    <property type="entry name" value="SAM_MT_RSMB_NOP"/>
    <property type="match status" value="1"/>
</dbReference>
<comment type="similarity">
    <text evidence="3 14">Belongs to the class I-like SAM-binding methyltransferase superfamily. RsmB/NOP family.</text>
</comment>
<dbReference type="Pfam" id="PF22458">
    <property type="entry name" value="RsmF-B_ferredox"/>
    <property type="match status" value="1"/>
</dbReference>
<sequence>MSLSASESNVLKNQKPNRSSRPERRVEALLADSLAFSLTCAATLVESVLAGGNLTDAFEATLARHPEWSDATRGAVRDLAWGTLRDYGRGDAVLRQLLHKPLPEAIHALLLVALHRLESRPEQAHTVVNQAVDAAEFVMAPLKGVVNGVLRNRLRNQAALDAELRADQAAYYRHPAWWVERLRASFPDAWEAALAAGNARPPMALRVNRLRGSVEAYAAELAAAGQGFRRLANDALVLDKPLAVAALPGFAAGRASVQDAGAQWAARWLDLAPGQRVLDACAAPGGKSAHILETAPVALVALELDAVRSRRIADNFARLGLAAEVRTVDCRDVATWWDGKPFDRILADVPCSASGVARRHPDIKWLRRPDDIARFAAQQAGILDALWPTLAPGGKLLYVTCSVFDEENAQQIERFCQRHADAQRLPLDGLPARQLLPAADHDGFYYALLAKRS</sequence>
<proteinExistence type="inferred from homology"/>
<keyword evidence="7 14" id="KW-0489">Methyltransferase</keyword>
<feature type="binding site" evidence="14">
    <location>
        <position position="329"/>
    </location>
    <ligand>
        <name>S-adenosyl-L-methionine</name>
        <dbReference type="ChEBI" id="CHEBI:59789"/>
    </ligand>
</feature>
<comment type="catalytic activity">
    <reaction evidence="13">
        <text>cytidine(967) in 16S rRNA + S-adenosyl-L-methionine = 5-methylcytidine(967) in 16S rRNA + S-adenosyl-L-homocysteine + H(+)</text>
        <dbReference type="Rhea" id="RHEA:42748"/>
        <dbReference type="Rhea" id="RHEA-COMP:10219"/>
        <dbReference type="Rhea" id="RHEA-COMP:10220"/>
        <dbReference type="ChEBI" id="CHEBI:15378"/>
        <dbReference type="ChEBI" id="CHEBI:57856"/>
        <dbReference type="ChEBI" id="CHEBI:59789"/>
        <dbReference type="ChEBI" id="CHEBI:74483"/>
        <dbReference type="ChEBI" id="CHEBI:82748"/>
        <dbReference type="EC" id="2.1.1.176"/>
    </reaction>
</comment>
<feature type="binding site" evidence="14">
    <location>
        <position position="303"/>
    </location>
    <ligand>
        <name>S-adenosyl-L-methionine</name>
        <dbReference type="ChEBI" id="CHEBI:59789"/>
    </ligand>
</feature>
<dbReference type="CDD" id="cd02440">
    <property type="entry name" value="AdoMet_MTases"/>
    <property type="match status" value="1"/>
</dbReference>
<dbReference type="Gene3D" id="3.40.50.150">
    <property type="entry name" value="Vaccinia Virus protein VP39"/>
    <property type="match status" value="1"/>
</dbReference>
<evidence type="ECO:0000256" key="14">
    <source>
        <dbReference type="PROSITE-ProRule" id="PRU01023"/>
    </source>
</evidence>
<dbReference type="PANTHER" id="PTHR22807:SF61">
    <property type="entry name" value="NOL1_NOP2_SUN FAMILY PROTEIN _ ANTITERMINATION NUSB DOMAIN-CONTAINING PROTEIN"/>
    <property type="match status" value="1"/>
</dbReference>
<evidence type="ECO:0000256" key="8">
    <source>
        <dbReference type="ARBA" id="ARBA00022679"/>
    </source>
</evidence>
<dbReference type="GO" id="GO:0008168">
    <property type="term" value="F:methyltransferase activity"/>
    <property type="evidence" value="ECO:0007669"/>
    <property type="project" value="UniProtKB-KW"/>
</dbReference>
<evidence type="ECO:0000256" key="11">
    <source>
        <dbReference type="ARBA" id="ARBA00030399"/>
    </source>
</evidence>
<feature type="region of interest" description="Disordered" evidence="15">
    <location>
        <begin position="1"/>
        <end position="24"/>
    </location>
</feature>
<dbReference type="PRINTS" id="PR02008">
    <property type="entry name" value="RCMTFAMILY"/>
</dbReference>
<dbReference type="Pfam" id="PF01189">
    <property type="entry name" value="Methyltr_RsmB-F"/>
    <property type="match status" value="1"/>
</dbReference>
<gene>
    <name evidence="17" type="primary">rsmB</name>
    <name evidence="17" type="ORF">GPA22_02800</name>
</gene>